<dbReference type="HOGENOM" id="CLU_2105665_0_0_5"/>
<feature type="transmembrane region" description="Helical" evidence="1">
    <location>
        <begin position="95"/>
        <end position="113"/>
    </location>
</feature>
<dbReference type="OrthoDB" id="7933471at2"/>
<feature type="transmembrane region" description="Helical" evidence="1">
    <location>
        <begin position="31"/>
        <end position="54"/>
    </location>
</feature>
<dbReference type="AlphaFoldDB" id="V5SJI6"/>
<reference evidence="2 3" key="1">
    <citation type="journal article" date="2014" name="Genome Announc.">
        <title>Complete Genome Sequence of Hyphomicrobium nitrativorans Strain NL23, a Denitrifying Bacterium Isolated from Biofilm of a Methanol-Fed Denitrification System Treating Seawater at the Montreal Biodome.</title>
        <authorList>
            <person name="Martineau C."/>
            <person name="Villeneuve C."/>
            <person name="Mauffrey F."/>
            <person name="Villemur R."/>
        </authorList>
    </citation>
    <scope>NUCLEOTIDE SEQUENCE [LARGE SCALE GENOMIC DNA]</scope>
    <source>
        <strain evidence="2">NL23</strain>
    </source>
</reference>
<evidence type="ECO:0000256" key="1">
    <source>
        <dbReference type="SAM" id="Phobius"/>
    </source>
</evidence>
<evidence type="ECO:0000313" key="3">
    <source>
        <dbReference type="Proteomes" id="UP000018542"/>
    </source>
</evidence>
<keyword evidence="1" id="KW-0812">Transmembrane</keyword>
<feature type="transmembrane region" description="Helical" evidence="1">
    <location>
        <begin position="66"/>
        <end position="83"/>
    </location>
</feature>
<gene>
    <name evidence="2" type="ORF">W911_12335</name>
</gene>
<accession>V5SJI6</accession>
<dbReference type="KEGG" id="hni:W911_12335"/>
<keyword evidence="1" id="KW-1133">Transmembrane helix</keyword>
<evidence type="ECO:0000313" key="2">
    <source>
        <dbReference type="EMBL" id="AHB50255.1"/>
    </source>
</evidence>
<sequence>MLGRLILLLLQIAVGWFGTTALMNYIKFGEFRLFIFAVVAAVVIFLIGIIAAVILKDVGSPSSATLSWALGFALIAAVLWTWGPQLPLLSEIPWGRIRAEYAVLAFAILGYHLKR</sequence>
<dbReference type="RefSeq" id="WP_023787805.1">
    <property type="nucleotide sequence ID" value="NC_022997.1"/>
</dbReference>
<proteinExistence type="predicted"/>
<dbReference type="EMBL" id="CP006912">
    <property type="protein sequence ID" value="AHB50255.1"/>
    <property type="molecule type" value="Genomic_DNA"/>
</dbReference>
<keyword evidence="1" id="KW-0472">Membrane</keyword>
<name>V5SJI6_9HYPH</name>
<protein>
    <submittedName>
        <fullName evidence="2">Uncharacterized protein</fullName>
    </submittedName>
</protein>
<dbReference type="Proteomes" id="UP000018542">
    <property type="component" value="Chromosome"/>
</dbReference>
<dbReference type="PATRIC" id="fig|1029756.8.peg.2562"/>
<keyword evidence="3" id="KW-1185">Reference proteome</keyword>
<organism evidence="2 3">
    <name type="scientific">Hyphomicrobium nitrativorans NL23</name>
    <dbReference type="NCBI Taxonomy" id="1029756"/>
    <lineage>
        <taxon>Bacteria</taxon>
        <taxon>Pseudomonadati</taxon>
        <taxon>Pseudomonadota</taxon>
        <taxon>Alphaproteobacteria</taxon>
        <taxon>Hyphomicrobiales</taxon>
        <taxon>Hyphomicrobiaceae</taxon>
        <taxon>Hyphomicrobium</taxon>
    </lineage>
</organism>